<keyword evidence="3" id="KW-1185">Reference proteome</keyword>
<dbReference type="GO" id="GO:0007155">
    <property type="term" value="P:cell adhesion"/>
    <property type="evidence" value="ECO:0007669"/>
    <property type="project" value="InterPro"/>
</dbReference>
<evidence type="ECO:0000259" key="1">
    <source>
        <dbReference type="Pfam" id="PF00419"/>
    </source>
</evidence>
<dbReference type="PATRIC" id="fig|1354272.4.peg.2705"/>
<name>A0A1B7JRL3_9GAMM</name>
<reference evidence="2 3" key="1">
    <citation type="submission" date="2016-04" db="EMBL/GenBank/DDBJ databases">
        <title>ATOL: Assembling a taxonomically balanced genome-scale reconstruction of the evolutionary history of the Enterobacteriaceae.</title>
        <authorList>
            <person name="Plunkett G.III."/>
            <person name="Neeno-Eckwall E.C."/>
            <person name="Glasner J.D."/>
            <person name="Perna N.T."/>
        </authorList>
    </citation>
    <scope>NUCLEOTIDE SEQUENCE [LARGE SCALE GENOMIC DNA]</scope>
    <source>
        <strain evidence="2 3">ATCC 35613</strain>
    </source>
</reference>
<dbReference type="GO" id="GO:0009289">
    <property type="term" value="C:pilus"/>
    <property type="evidence" value="ECO:0007669"/>
    <property type="project" value="InterPro"/>
</dbReference>
<protein>
    <recommendedName>
        <fullName evidence="1">Fimbrial-type adhesion domain-containing protein</fullName>
    </recommendedName>
</protein>
<evidence type="ECO:0000313" key="3">
    <source>
        <dbReference type="Proteomes" id="UP000078224"/>
    </source>
</evidence>
<dbReference type="InterPro" id="IPR036937">
    <property type="entry name" value="Adhesion_dom_fimbrial_sf"/>
</dbReference>
<feature type="domain" description="Fimbrial-type adhesion" evidence="1">
    <location>
        <begin position="4"/>
        <end position="144"/>
    </location>
</feature>
<dbReference type="Proteomes" id="UP000078224">
    <property type="component" value="Unassembled WGS sequence"/>
</dbReference>
<dbReference type="InterPro" id="IPR000259">
    <property type="entry name" value="Adhesion_dom_fimbrial"/>
</dbReference>
<dbReference type="SUPFAM" id="SSF49401">
    <property type="entry name" value="Bacterial adhesins"/>
    <property type="match status" value="1"/>
</dbReference>
<dbReference type="AlphaFoldDB" id="A0A1B7JRL3"/>
<dbReference type="InterPro" id="IPR008966">
    <property type="entry name" value="Adhesion_dom_sf"/>
</dbReference>
<proteinExistence type="predicted"/>
<sequence>MIPPCSINENKKIFFSFNSVQIDSVDGNNNSITKSIPIYCEYYKGKPYISVMGEKLHGAPENILKTKGDTGLGIGLYQGGSVNPMYPILIGDNTNGKKNEIINGLNGYGESHGIMTITAVPYATKSTKLSPGKFDATAKIIITYN</sequence>
<accession>A0A1B7JRL3</accession>
<dbReference type="Gene3D" id="2.60.40.1090">
    <property type="entry name" value="Fimbrial-type adhesion domain"/>
    <property type="match status" value="1"/>
</dbReference>
<evidence type="ECO:0000313" key="2">
    <source>
        <dbReference type="EMBL" id="OAT50492.1"/>
    </source>
</evidence>
<gene>
    <name evidence="2" type="ORF">M998_2654</name>
</gene>
<comment type="caution">
    <text evidence="2">The sequence shown here is derived from an EMBL/GenBank/DDBJ whole genome shotgun (WGS) entry which is preliminary data.</text>
</comment>
<organism evidence="2 3">
    <name type="scientific">Providencia heimbachae ATCC 35613</name>
    <dbReference type="NCBI Taxonomy" id="1354272"/>
    <lineage>
        <taxon>Bacteria</taxon>
        <taxon>Pseudomonadati</taxon>
        <taxon>Pseudomonadota</taxon>
        <taxon>Gammaproteobacteria</taxon>
        <taxon>Enterobacterales</taxon>
        <taxon>Morganellaceae</taxon>
        <taxon>Providencia</taxon>
    </lineage>
</organism>
<dbReference type="EMBL" id="LXEW01000037">
    <property type="protein sequence ID" value="OAT50492.1"/>
    <property type="molecule type" value="Genomic_DNA"/>
</dbReference>
<dbReference type="Pfam" id="PF00419">
    <property type="entry name" value="Fimbrial"/>
    <property type="match status" value="1"/>
</dbReference>